<accession>A0ABS0SDL7</accession>
<dbReference type="PANTHER" id="PTHR42928">
    <property type="entry name" value="TRICARBOXYLATE-BINDING PROTEIN"/>
    <property type="match status" value="1"/>
</dbReference>
<dbReference type="InterPro" id="IPR042100">
    <property type="entry name" value="Bug_dom1"/>
</dbReference>
<comment type="similarity">
    <text evidence="1">Belongs to the UPF0065 (bug) family.</text>
</comment>
<dbReference type="Gene3D" id="3.40.190.150">
    <property type="entry name" value="Bordetella uptake gene, domain 1"/>
    <property type="match status" value="1"/>
</dbReference>
<protein>
    <recommendedName>
        <fullName evidence="5">Tripartite-type tricarboxylate transporter, receptor component TctC</fullName>
    </recommendedName>
</protein>
<reference evidence="3 4" key="1">
    <citation type="submission" date="2020-10" db="EMBL/GenBank/DDBJ databases">
        <title>Aquamicrobium zhengzhouensis sp. nov., a exopolysaccharide producing bacterium isolated from farmland soil.</title>
        <authorList>
            <person name="Wang X."/>
        </authorList>
    </citation>
    <scope>NUCLEOTIDE SEQUENCE [LARGE SCALE GENOMIC DNA]</scope>
    <source>
        <strain evidence="4">cd-1</strain>
    </source>
</reference>
<dbReference type="RefSeq" id="WP_198476751.1">
    <property type="nucleotide sequence ID" value="NZ_JADGMQ010000007.1"/>
</dbReference>
<name>A0ABS0SDL7_9HYPH</name>
<evidence type="ECO:0000256" key="2">
    <source>
        <dbReference type="SAM" id="SignalP"/>
    </source>
</evidence>
<dbReference type="EMBL" id="JADGMQ010000007">
    <property type="protein sequence ID" value="MBI1621366.1"/>
    <property type="molecule type" value="Genomic_DNA"/>
</dbReference>
<keyword evidence="4" id="KW-1185">Reference proteome</keyword>
<dbReference type="Pfam" id="PF03401">
    <property type="entry name" value="TctC"/>
    <property type="match status" value="1"/>
</dbReference>
<dbReference type="InterPro" id="IPR005064">
    <property type="entry name" value="BUG"/>
</dbReference>
<dbReference type="Proteomes" id="UP000601789">
    <property type="component" value="Unassembled WGS sequence"/>
</dbReference>
<organism evidence="3 4">
    <name type="scientific">Aquamicrobium zhengzhouense</name>
    <dbReference type="NCBI Taxonomy" id="2781738"/>
    <lineage>
        <taxon>Bacteria</taxon>
        <taxon>Pseudomonadati</taxon>
        <taxon>Pseudomonadota</taxon>
        <taxon>Alphaproteobacteria</taxon>
        <taxon>Hyphomicrobiales</taxon>
        <taxon>Phyllobacteriaceae</taxon>
        <taxon>Aquamicrobium</taxon>
    </lineage>
</organism>
<evidence type="ECO:0000313" key="3">
    <source>
        <dbReference type="EMBL" id="MBI1621366.1"/>
    </source>
</evidence>
<keyword evidence="2" id="KW-0732">Signal</keyword>
<gene>
    <name evidence="3" type="ORF">IOD40_11895</name>
</gene>
<comment type="caution">
    <text evidence="3">The sequence shown here is derived from an EMBL/GenBank/DDBJ whole genome shotgun (WGS) entry which is preliminary data.</text>
</comment>
<evidence type="ECO:0000313" key="4">
    <source>
        <dbReference type="Proteomes" id="UP000601789"/>
    </source>
</evidence>
<feature type="signal peptide" evidence="2">
    <location>
        <begin position="1"/>
        <end position="28"/>
    </location>
</feature>
<evidence type="ECO:0008006" key="5">
    <source>
        <dbReference type="Google" id="ProtNLM"/>
    </source>
</evidence>
<dbReference type="Gene3D" id="3.40.190.10">
    <property type="entry name" value="Periplasmic binding protein-like II"/>
    <property type="match status" value="1"/>
</dbReference>
<dbReference type="PANTHER" id="PTHR42928:SF5">
    <property type="entry name" value="BLR1237 PROTEIN"/>
    <property type="match status" value="1"/>
</dbReference>
<dbReference type="InterPro" id="IPR006311">
    <property type="entry name" value="TAT_signal"/>
</dbReference>
<sequence length="324" mass="33522">MTNSLSFTRRALLGAAVAVSALMGSAQAGEKYPSGPVSIVVPFSAGGTTDAIARLVAEELQTRWGSAVVVENKPGAGGVIATQAVARAKPDGRQILFNDIGIALNEVTMPSRPYDLAKDLRPVVTVGEWPLAFLAGSSTGIKTMSDLIERAKTESLAFGTFGPASSPHLAAELLKSVAGIDLKIVHFKGVSPVIQAMASGEVQLGVFGAGAAAGEVAKGTMNLLALDYKSPLVPEAPTFAEAGVEGLRAIAWWGVFVQSETPDEIVNEINAAVNEALGSERVVNYLDTNGYTSVGGEPAALQQRVDEAINLWGPLVEKAGIAAK</sequence>
<dbReference type="PIRSF" id="PIRSF017082">
    <property type="entry name" value="YflP"/>
    <property type="match status" value="1"/>
</dbReference>
<dbReference type="PROSITE" id="PS51318">
    <property type="entry name" value="TAT"/>
    <property type="match status" value="1"/>
</dbReference>
<feature type="chain" id="PRO_5047328451" description="Tripartite-type tricarboxylate transporter, receptor component TctC" evidence="2">
    <location>
        <begin position="29"/>
        <end position="324"/>
    </location>
</feature>
<evidence type="ECO:0000256" key="1">
    <source>
        <dbReference type="ARBA" id="ARBA00006987"/>
    </source>
</evidence>
<proteinExistence type="inferred from homology"/>
<dbReference type="SUPFAM" id="SSF53850">
    <property type="entry name" value="Periplasmic binding protein-like II"/>
    <property type="match status" value="1"/>
</dbReference>